<protein>
    <submittedName>
        <fullName evidence="1">Uncharacterized protein DUF1203</fullName>
    </submittedName>
</protein>
<gene>
    <name evidence="1" type="ORF">C8J25_108128</name>
</gene>
<evidence type="ECO:0000313" key="1">
    <source>
        <dbReference type="EMBL" id="PTW45038.1"/>
    </source>
</evidence>
<evidence type="ECO:0000313" key="2">
    <source>
        <dbReference type="Proteomes" id="UP000244013"/>
    </source>
</evidence>
<reference evidence="1 2" key="1">
    <citation type="submission" date="2018-04" db="EMBL/GenBank/DDBJ databases">
        <title>Genomic Encyclopedia of Type Strains, Phase III (KMG-III): the genomes of soil and plant-associated and newly described type strains.</title>
        <authorList>
            <person name="Whitman W."/>
        </authorList>
    </citation>
    <scope>NUCLEOTIDE SEQUENCE [LARGE SCALE GENOMIC DNA]</scope>
    <source>
        <strain evidence="1 2">MA-olki</strain>
    </source>
</reference>
<accession>A0A2T5U0K7</accession>
<dbReference type="GeneID" id="91007038"/>
<dbReference type="RefSeq" id="WP_107955225.1">
    <property type="nucleotide sequence ID" value="NZ_QAYE01000008.1"/>
</dbReference>
<dbReference type="Proteomes" id="UP000244013">
    <property type="component" value="Unassembled WGS sequence"/>
</dbReference>
<organism evidence="1 2">
    <name type="scientific">Sphingomonas faeni</name>
    <dbReference type="NCBI Taxonomy" id="185950"/>
    <lineage>
        <taxon>Bacteria</taxon>
        <taxon>Pseudomonadati</taxon>
        <taxon>Pseudomonadota</taxon>
        <taxon>Alphaproteobacteria</taxon>
        <taxon>Sphingomonadales</taxon>
        <taxon>Sphingomonadaceae</taxon>
        <taxon>Sphingomonas</taxon>
    </lineage>
</organism>
<dbReference type="InterPro" id="IPR009593">
    <property type="entry name" value="DUF1203"/>
</dbReference>
<proteinExistence type="predicted"/>
<dbReference type="EMBL" id="QAYE01000008">
    <property type="protein sequence ID" value="PTW45038.1"/>
    <property type="molecule type" value="Genomic_DNA"/>
</dbReference>
<dbReference type="Pfam" id="PF06718">
    <property type="entry name" value="DUF1203"/>
    <property type="match status" value="1"/>
</dbReference>
<name>A0A2T5U0K7_9SPHN</name>
<comment type="caution">
    <text evidence="1">The sequence shown here is derived from an EMBL/GenBank/DDBJ whole genome shotgun (WGS) entry which is preliminary data.</text>
</comment>
<dbReference type="AlphaFoldDB" id="A0A2T5U0K7"/>
<dbReference type="OrthoDB" id="5953307at2"/>
<sequence>MSFRVQGLDPDQFRHLFGASDASHARAGALRYVVDAKPGFPDRIAVRDLEIGETAILINYEHQPADTPYRSRHAIFVSEAETEPLDLLDAIPEAIRIRPISLRAFGFDDEMINADLVAGTDLIPLIERFFAVPDVAYLQAHYARRGCYAARIVRA</sequence>